<dbReference type="AlphaFoldDB" id="A0A6J8EV21"/>
<organism evidence="2 3">
    <name type="scientific">Mytilus coruscus</name>
    <name type="common">Sea mussel</name>
    <dbReference type="NCBI Taxonomy" id="42192"/>
    <lineage>
        <taxon>Eukaryota</taxon>
        <taxon>Metazoa</taxon>
        <taxon>Spiralia</taxon>
        <taxon>Lophotrochozoa</taxon>
        <taxon>Mollusca</taxon>
        <taxon>Bivalvia</taxon>
        <taxon>Autobranchia</taxon>
        <taxon>Pteriomorphia</taxon>
        <taxon>Mytilida</taxon>
        <taxon>Mytiloidea</taxon>
        <taxon>Mytilidae</taxon>
        <taxon>Mytilinae</taxon>
        <taxon>Mytilus</taxon>
    </lineage>
</organism>
<feature type="region of interest" description="Disordered" evidence="1">
    <location>
        <begin position="71"/>
        <end position="98"/>
    </location>
</feature>
<dbReference type="Proteomes" id="UP000507470">
    <property type="component" value="Unassembled WGS sequence"/>
</dbReference>
<keyword evidence="3" id="KW-1185">Reference proteome</keyword>
<gene>
    <name evidence="2" type="ORF">MCOR_55564</name>
</gene>
<name>A0A6J8EV21_MYTCO</name>
<sequence>MARVESIYDEIDEVSLHHDDSLPIKLIYSSGESISDENSGSEKECMHNEGYLNPYQPIIKESVTHNHNKYDVISTSGDNSGRIGNKSNVLKSNENAPLEKGGQVHQYIEIIDSRNENSINDYNDDSSNHQLSKKIQYAEIVNIQHYDHREASKLNKFL</sequence>
<feature type="compositionally biased region" description="Polar residues" evidence="1">
    <location>
        <begin position="85"/>
        <end position="95"/>
    </location>
</feature>
<accession>A0A6J8EV21</accession>
<evidence type="ECO:0000256" key="1">
    <source>
        <dbReference type="SAM" id="MobiDB-lite"/>
    </source>
</evidence>
<protein>
    <submittedName>
        <fullName evidence="2">Uncharacterized protein</fullName>
    </submittedName>
</protein>
<evidence type="ECO:0000313" key="2">
    <source>
        <dbReference type="EMBL" id="CAC5423572.1"/>
    </source>
</evidence>
<dbReference type="EMBL" id="CACVKT020009824">
    <property type="protein sequence ID" value="CAC5423572.1"/>
    <property type="molecule type" value="Genomic_DNA"/>
</dbReference>
<reference evidence="2 3" key="1">
    <citation type="submission" date="2020-06" db="EMBL/GenBank/DDBJ databases">
        <authorList>
            <person name="Li R."/>
            <person name="Bekaert M."/>
        </authorList>
    </citation>
    <scope>NUCLEOTIDE SEQUENCE [LARGE SCALE GENOMIC DNA]</scope>
    <source>
        <strain evidence="3">wild</strain>
    </source>
</reference>
<evidence type="ECO:0000313" key="3">
    <source>
        <dbReference type="Proteomes" id="UP000507470"/>
    </source>
</evidence>
<proteinExistence type="predicted"/>